<gene>
    <name evidence="1" type="ORF">ACFPM7_18955</name>
</gene>
<proteinExistence type="predicted"/>
<organism evidence="1 2">
    <name type="scientific">Actinokineospora guangxiensis</name>
    <dbReference type="NCBI Taxonomy" id="1490288"/>
    <lineage>
        <taxon>Bacteria</taxon>
        <taxon>Bacillati</taxon>
        <taxon>Actinomycetota</taxon>
        <taxon>Actinomycetes</taxon>
        <taxon>Pseudonocardiales</taxon>
        <taxon>Pseudonocardiaceae</taxon>
        <taxon>Actinokineospora</taxon>
    </lineage>
</organism>
<dbReference type="Gene3D" id="3.20.10.10">
    <property type="entry name" value="D-amino Acid Aminotransferase, subunit A, domain 2"/>
    <property type="match status" value="1"/>
</dbReference>
<reference evidence="2" key="1">
    <citation type="journal article" date="2019" name="Int. J. Syst. Evol. Microbiol.">
        <title>The Global Catalogue of Microorganisms (GCM) 10K type strain sequencing project: providing services to taxonomists for standard genome sequencing and annotation.</title>
        <authorList>
            <consortium name="The Broad Institute Genomics Platform"/>
            <consortium name="The Broad Institute Genome Sequencing Center for Infectious Disease"/>
            <person name="Wu L."/>
            <person name="Ma J."/>
        </authorList>
    </citation>
    <scope>NUCLEOTIDE SEQUENCE [LARGE SCALE GENOMIC DNA]</scope>
    <source>
        <strain evidence="2">CCUG 59778</strain>
    </source>
</reference>
<keyword evidence="1" id="KW-0808">Transferase</keyword>
<sequence>MSGAPINYGHFTSMLVERGRVRGLARHLERLERDAWVVFGRGVAEGDVRAAIREAVAGDEVVAVKVTVVAPEYDPRDQVVAEDLEVVVQAFPPRGDAGPLKVRTCGYRRDLPQVKHVGTFGLFYQRRLARMAGFDDALFAPDDEVAEGSTWNICFRDAAGTIVWPSAPALPGVSTALIQNGLSRLGHKHEIRQITLDDLAGFEAAFASNALAPVRSISGIDEHDYAEDAETAALLRRAHDLVPEERV</sequence>
<keyword evidence="2" id="KW-1185">Reference proteome</keyword>
<accession>A0ABW0EP78</accession>
<evidence type="ECO:0000313" key="1">
    <source>
        <dbReference type="EMBL" id="MFC5289134.1"/>
    </source>
</evidence>
<dbReference type="NCBIfam" id="NF006734">
    <property type="entry name" value="PRK09266.1"/>
    <property type="match status" value="1"/>
</dbReference>
<dbReference type="Gene3D" id="3.30.470.10">
    <property type="match status" value="1"/>
</dbReference>
<keyword evidence="1" id="KW-0032">Aminotransferase</keyword>
<comment type="caution">
    <text evidence="1">The sequence shown here is derived from an EMBL/GenBank/DDBJ whole genome shotgun (WGS) entry which is preliminary data.</text>
</comment>
<dbReference type="EMBL" id="JBHSKF010000010">
    <property type="protein sequence ID" value="MFC5289134.1"/>
    <property type="molecule type" value="Genomic_DNA"/>
</dbReference>
<dbReference type="Pfam" id="PF01063">
    <property type="entry name" value="Aminotran_4"/>
    <property type="match status" value="1"/>
</dbReference>
<dbReference type="RefSeq" id="WP_378248985.1">
    <property type="nucleotide sequence ID" value="NZ_JBHSKF010000010.1"/>
</dbReference>
<protein>
    <submittedName>
        <fullName evidence="1">Aminotransferase class IV</fullName>
    </submittedName>
</protein>
<dbReference type="Proteomes" id="UP001596157">
    <property type="component" value="Unassembled WGS sequence"/>
</dbReference>
<evidence type="ECO:0000313" key="2">
    <source>
        <dbReference type="Proteomes" id="UP001596157"/>
    </source>
</evidence>
<dbReference type="InterPro" id="IPR043132">
    <property type="entry name" value="BCAT-like_C"/>
</dbReference>
<dbReference type="InterPro" id="IPR001544">
    <property type="entry name" value="Aminotrans_IV"/>
</dbReference>
<dbReference type="InterPro" id="IPR043131">
    <property type="entry name" value="BCAT-like_N"/>
</dbReference>
<dbReference type="SUPFAM" id="SSF56752">
    <property type="entry name" value="D-aminoacid aminotransferase-like PLP-dependent enzymes"/>
    <property type="match status" value="1"/>
</dbReference>
<dbReference type="InterPro" id="IPR036038">
    <property type="entry name" value="Aminotransferase-like"/>
</dbReference>
<name>A0ABW0EP78_9PSEU</name>
<dbReference type="GO" id="GO:0008483">
    <property type="term" value="F:transaminase activity"/>
    <property type="evidence" value="ECO:0007669"/>
    <property type="project" value="UniProtKB-KW"/>
</dbReference>